<protein>
    <recommendedName>
        <fullName evidence="3">DUF600 domain-containing protein</fullName>
    </recommendedName>
</protein>
<dbReference type="Proteomes" id="UP000620366">
    <property type="component" value="Unassembled WGS sequence"/>
</dbReference>
<sequence>MNKVFEDEFMDIQSGIIALCMEALDIANQHVDKVFAYCCNEEHLKSFNVFFEVGGQIVRAEKVIKDDQLGMQLLEMATKDICKFDDLGSQYDRPIPKEIKMYFDANTGRFNAEYKYEQVCFPEEGRDTVDVFEDWIKEMKNKT</sequence>
<reference evidence="1" key="1">
    <citation type="submission" date="2020-08" db="EMBL/GenBank/DDBJ databases">
        <title>Genome public.</title>
        <authorList>
            <person name="Liu C."/>
            <person name="Sun Q."/>
        </authorList>
    </citation>
    <scope>NUCLEOTIDE SEQUENCE</scope>
    <source>
        <strain evidence="1">BX7</strain>
    </source>
</reference>
<accession>A0A926DFD4</accession>
<dbReference type="RefSeq" id="WP_249301442.1">
    <property type="nucleotide sequence ID" value="NZ_JACRSP010000005.1"/>
</dbReference>
<dbReference type="EMBL" id="JACRSP010000005">
    <property type="protein sequence ID" value="MBC8537133.1"/>
    <property type="molecule type" value="Genomic_DNA"/>
</dbReference>
<proteinExistence type="predicted"/>
<evidence type="ECO:0000313" key="1">
    <source>
        <dbReference type="EMBL" id="MBC8537133.1"/>
    </source>
</evidence>
<evidence type="ECO:0000313" key="2">
    <source>
        <dbReference type="Proteomes" id="UP000620366"/>
    </source>
</evidence>
<comment type="caution">
    <text evidence="1">The sequence shown here is derived from an EMBL/GenBank/DDBJ whole genome shotgun (WGS) entry which is preliminary data.</text>
</comment>
<keyword evidence="2" id="KW-1185">Reference proteome</keyword>
<evidence type="ECO:0008006" key="3">
    <source>
        <dbReference type="Google" id="ProtNLM"/>
    </source>
</evidence>
<name>A0A926DFD4_9FIRM</name>
<gene>
    <name evidence="1" type="ORF">H8695_10580</name>
</gene>
<dbReference type="AlphaFoldDB" id="A0A926DFD4"/>
<organism evidence="1 2">
    <name type="scientific">Feifania hominis</name>
    <dbReference type="NCBI Taxonomy" id="2763660"/>
    <lineage>
        <taxon>Bacteria</taxon>
        <taxon>Bacillati</taxon>
        <taxon>Bacillota</taxon>
        <taxon>Clostridia</taxon>
        <taxon>Eubacteriales</taxon>
        <taxon>Feifaniaceae</taxon>
        <taxon>Feifania</taxon>
    </lineage>
</organism>